<dbReference type="GO" id="GO:0006508">
    <property type="term" value="P:proteolysis"/>
    <property type="evidence" value="ECO:0007669"/>
    <property type="project" value="UniProtKB-KW"/>
</dbReference>
<feature type="active site" description="Nucleophile" evidence="4">
    <location>
        <position position="162"/>
    </location>
</feature>
<evidence type="ECO:0000256" key="6">
    <source>
        <dbReference type="PIRSR" id="PIRSR600246-3"/>
    </source>
</evidence>
<feature type="binding site" evidence="5">
    <location>
        <begin position="190"/>
        <end position="193"/>
    </location>
    <ligand>
        <name>substrate</name>
    </ligand>
</feature>
<dbReference type="FunFam" id="3.60.20.30:FF:000001">
    <property type="entry name" value="Isoaspartyl peptidase/L-asparaginase"/>
    <property type="match status" value="1"/>
</dbReference>
<dbReference type="EMBL" id="DTDP01000117">
    <property type="protein sequence ID" value="HGK53906.1"/>
    <property type="molecule type" value="Genomic_DNA"/>
</dbReference>
<dbReference type="InterPro" id="IPR000246">
    <property type="entry name" value="Peptidase_T2"/>
</dbReference>
<dbReference type="SUPFAM" id="SSF56235">
    <property type="entry name" value="N-terminal nucleophile aminohydrolases (Ntn hydrolases)"/>
    <property type="match status" value="1"/>
</dbReference>
<dbReference type="GO" id="GO:0016811">
    <property type="term" value="F:hydrolase activity, acting on carbon-nitrogen (but not peptide) bonds, in linear amides"/>
    <property type="evidence" value="ECO:0007669"/>
    <property type="project" value="UniProtKB-ARBA"/>
</dbReference>
<dbReference type="AlphaFoldDB" id="A0A7V4EAT4"/>
<dbReference type="GO" id="GO:0005737">
    <property type="term" value="C:cytoplasm"/>
    <property type="evidence" value="ECO:0007669"/>
    <property type="project" value="TreeGrafter"/>
</dbReference>
<evidence type="ECO:0000313" key="8">
    <source>
        <dbReference type="EMBL" id="HGM97638.1"/>
    </source>
</evidence>
<feature type="site" description="Cleavage; by autolysis" evidence="6">
    <location>
        <begin position="161"/>
        <end position="162"/>
    </location>
</feature>
<keyword evidence="3" id="KW-0068">Autocatalytic cleavage</keyword>
<protein>
    <submittedName>
        <fullName evidence="8">Asparaginase</fullName>
    </submittedName>
</protein>
<sequence>MGNFGIIVHGGAGKHRDRERAKEGVIKACEEGYKILEKNGSAIDAVCAAVCEMENNPYFNAGYGASPNHYCEIELDAAIMVGNDLRFGGVAGIKGFKNPILIARKVMEKTPHLLLSGEGAEEFAISEGFKRENLLTSEKLSMYEKAINEGKDFLQHVFSGDTVGACAVDRNGIIVAGTSTGGIFLKMKGRIGDTPCIGCGTYANSLCAVSATGFGESIMRVVLAKFICDKVIEGKDISEACRIGVEELEKNTKGLAGVIGITISCEFGFYKNTETMPVAFIKKGDKNINFEI</sequence>
<accession>A0A7V4EAT4</accession>
<dbReference type="PANTHER" id="PTHR10188:SF6">
    <property type="entry name" value="N(4)-(BETA-N-ACETYLGLUCOSAMINYL)-L-ASPARAGINASE"/>
    <property type="match status" value="1"/>
</dbReference>
<keyword evidence="2" id="KW-0378">Hydrolase</keyword>
<evidence type="ECO:0000256" key="5">
    <source>
        <dbReference type="PIRSR" id="PIRSR600246-2"/>
    </source>
</evidence>
<dbReference type="EMBL" id="DTAR01000096">
    <property type="protein sequence ID" value="HGM97638.1"/>
    <property type="molecule type" value="Genomic_DNA"/>
</dbReference>
<evidence type="ECO:0000256" key="2">
    <source>
        <dbReference type="ARBA" id="ARBA00022801"/>
    </source>
</evidence>
<organism evidence="8">
    <name type="scientific">candidate division WOR-3 bacterium</name>
    <dbReference type="NCBI Taxonomy" id="2052148"/>
    <lineage>
        <taxon>Bacteria</taxon>
        <taxon>Bacteria division WOR-3</taxon>
    </lineage>
</organism>
<proteinExistence type="predicted"/>
<evidence type="ECO:0000256" key="4">
    <source>
        <dbReference type="PIRSR" id="PIRSR600246-1"/>
    </source>
</evidence>
<comment type="caution">
    <text evidence="8">The sequence shown here is derived from an EMBL/GenBank/DDBJ whole genome shotgun (WGS) entry which is preliminary data.</text>
</comment>
<dbReference type="PANTHER" id="PTHR10188">
    <property type="entry name" value="L-ASPARAGINASE"/>
    <property type="match status" value="1"/>
</dbReference>
<dbReference type="Pfam" id="PF01112">
    <property type="entry name" value="Asparaginase_2"/>
    <property type="match status" value="1"/>
</dbReference>
<dbReference type="Gene3D" id="3.60.20.30">
    <property type="entry name" value="(Glycosyl)asparaginase"/>
    <property type="match status" value="1"/>
</dbReference>
<gene>
    <name evidence="8" type="ORF">ENT96_01125</name>
    <name evidence="7" type="ORF">ENU72_02655</name>
</gene>
<evidence type="ECO:0000256" key="3">
    <source>
        <dbReference type="ARBA" id="ARBA00022813"/>
    </source>
</evidence>
<name>A0A7V4EAT4_UNCW3</name>
<feature type="binding site" evidence="5">
    <location>
        <begin position="212"/>
        <end position="215"/>
    </location>
    <ligand>
        <name>substrate</name>
    </ligand>
</feature>
<keyword evidence="1" id="KW-0645">Protease</keyword>
<dbReference type="CDD" id="cd04512">
    <property type="entry name" value="Ntn_Asparaginase_2_like"/>
    <property type="match status" value="1"/>
</dbReference>
<reference evidence="8" key="1">
    <citation type="journal article" date="2020" name="mSystems">
        <title>Genome- and Community-Level Interaction Insights into Carbon Utilization and Element Cycling Functions of Hydrothermarchaeota in Hydrothermal Sediment.</title>
        <authorList>
            <person name="Zhou Z."/>
            <person name="Liu Y."/>
            <person name="Xu W."/>
            <person name="Pan J."/>
            <person name="Luo Z.H."/>
            <person name="Li M."/>
        </authorList>
    </citation>
    <scope>NUCLEOTIDE SEQUENCE [LARGE SCALE GENOMIC DNA]</scope>
    <source>
        <strain evidence="8">SpSt-626</strain>
        <strain evidence="7">SpSt-695</strain>
    </source>
</reference>
<evidence type="ECO:0000256" key="1">
    <source>
        <dbReference type="ARBA" id="ARBA00022670"/>
    </source>
</evidence>
<dbReference type="InterPro" id="IPR029055">
    <property type="entry name" value="Ntn_hydrolases_N"/>
</dbReference>
<dbReference type="GO" id="GO:0008233">
    <property type="term" value="F:peptidase activity"/>
    <property type="evidence" value="ECO:0007669"/>
    <property type="project" value="UniProtKB-KW"/>
</dbReference>
<evidence type="ECO:0000313" key="7">
    <source>
        <dbReference type="EMBL" id="HGK53906.1"/>
    </source>
</evidence>